<dbReference type="OrthoDB" id="1470350at2759"/>
<dbReference type="PRINTS" id="PR00465">
    <property type="entry name" value="EP450IV"/>
</dbReference>
<evidence type="ECO:0000256" key="6">
    <source>
        <dbReference type="ARBA" id="ARBA00023002"/>
    </source>
</evidence>
<keyword evidence="4 9" id="KW-0349">Heme</keyword>
<evidence type="ECO:0000313" key="10">
    <source>
        <dbReference type="EMBL" id="CEL54777.1"/>
    </source>
</evidence>
<dbReference type="Gene3D" id="1.10.630.10">
    <property type="entry name" value="Cytochrome P450"/>
    <property type="match status" value="2"/>
</dbReference>
<dbReference type="InterPro" id="IPR001128">
    <property type="entry name" value="Cyt_P450"/>
</dbReference>
<evidence type="ECO:0000256" key="1">
    <source>
        <dbReference type="ARBA" id="ARBA00001971"/>
    </source>
</evidence>
<dbReference type="STRING" id="1108050.A0A0B7FEY2"/>
<dbReference type="AlphaFoldDB" id="A0A0B7FEY2"/>
<dbReference type="InterPro" id="IPR050121">
    <property type="entry name" value="Cytochrome_P450_monoxygenase"/>
</dbReference>
<organism evidence="10 11">
    <name type="scientific">Thanatephorus cucumeris (strain AG1-IB / isolate 7/3/14)</name>
    <name type="common">Lettuce bottom rot fungus</name>
    <name type="synonym">Rhizoctonia solani</name>
    <dbReference type="NCBI Taxonomy" id="1108050"/>
    <lineage>
        <taxon>Eukaryota</taxon>
        <taxon>Fungi</taxon>
        <taxon>Dikarya</taxon>
        <taxon>Basidiomycota</taxon>
        <taxon>Agaricomycotina</taxon>
        <taxon>Agaricomycetes</taxon>
        <taxon>Cantharellales</taxon>
        <taxon>Ceratobasidiaceae</taxon>
        <taxon>Rhizoctonia</taxon>
        <taxon>Rhizoctonia solani AG-1</taxon>
    </lineage>
</organism>
<dbReference type="Proteomes" id="UP000059188">
    <property type="component" value="Unassembled WGS sequence"/>
</dbReference>
<keyword evidence="5 9" id="KW-0479">Metal-binding</keyword>
<dbReference type="GO" id="GO:0005506">
    <property type="term" value="F:iron ion binding"/>
    <property type="evidence" value="ECO:0007669"/>
    <property type="project" value="InterPro"/>
</dbReference>
<keyword evidence="11" id="KW-1185">Reference proteome</keyword>
<dbReference type="GO" id="GO:0004497">
    <property type="term" value="F:monooxygenase activity"/>
    <property type="evidence" value="ECO:0007669"/>
    <property type="project" value="UniProtKB-KW"/>
</dbReference>
<dbReference type="EMBL" id="LN679117">
    <property type="protein sequence ID" value="CEL54777.1"/>
    <property type="molecule type" value="Genomic_DNA"/>
</dbReference>
<evidence type="ECO:0000256" key="3">
    <source>
        <dbReference type="ARBA" id="ARBA00010617"/>
    </source>
</evidence>
<keyword evidence="7 9" id="KW-0408">Iron</keyword>
<comment type="cofactor">
    <cofactor evidence="1 9">
        <name>heme</name>
        <dbReference type="ChEBI" id="CHEBI:30413"/>
    </cofactor>
</comment>
<dbReference type="GO" id="GO:0016705">
    <property type="term" value="F:oxidoreductase activity, acting on paired donors, with incorporation or reduction of molecular oxygen"/>
    <property type="evidence" value="ECO:0007669"/>
    <property type="project" value="InterPro"/>
</dbReference>
<accession>A0A0B7FEY2</accession>
<evidence type="ECO:0000256" key="5">
    <source>
        <dbReference type="ARBA" id="ARBA00022723"/>
    </source>
</evidence>
<evidence type="ECO:0000256" key="4">
    <source>
        <dbReference type="ARBA" id="ARBA00022617"/>
    </source>
</evidence>
<proteinExistence type="inferred from homology"/>
<keyword evidence="8" id="KW-0503">Monooxygenase</keyword>
<sequence>MSFAGSPPFQRWLVFGGLITLALRWLTRPTVLAKLPSPPGGSWIFGHFKHLLGPKGLEFQRGVFATYGPTSVFKGFLGSQIIFTVDPAIIHTVQIKERDKFQRPKGPTIMIRSILGGGLLGLPRKNSSVLTPFGWLAHALEQLKPTSIVFSVRQSFGKLGPFVQILPYVHRIGTPAFRQWVMSLMPSNTIQNLRRVIKLQNEQAEEVLRARQASLSAGDDLSTKAGRGRDIMTLLMKANESEGSESYIDHDSMIGHMNVFIFAGHETTSTAVSRILEVLSQRPDVQTRLREELRQYFEVNPNETHYDTLLELPYLDGIVRETLRLYPPVPTISRMCTEDTVLPLDYPIDTPSGKITNVPIKKGARIFLSNMLFNRNKVVWGEQADEFLPERWIGNKVDEVTRTGSRLPGVYSSMMTFGSGSYACIGFKFAVMEIKVMLAELISNFKFEPAQEECAWVSHGIQFPYAKKDLSNSDKFPKLFLKVTKL</sequence>
<name>A0A0B7FEY2_THACB</name>
<evidence type="ECO:0000256" key="7">
    <source>
        <dbReference type="ARBA" id="ARBA00023004"/>
    </source>
</evidence>
<gene>
    <name evidence="10" type="ORF">RSOLAG1IB_07311</name>
</gene>
<evidence type="ECO:0008006" key="12">
    <source>
        <dbReference type="Google" id="ProtNLM"/>
    </source>
</evidence>
<comment type="pathway">
    <text evidence="2">Secondary metabolite biosynthesis.</text>
</comment>
<reference evidence="10 11" key="1">
    <citation type="submission" date="2014-11" db="EMBL/GenBank/DDBJ databases">
        <authorList>
            <person name="Wibberg Daniel"/>
        </authorList>
    </citation>
    <scope>NUCLEOTIDE SEQUENCE [LARGE SCALE GENOMIC DNA]</scope>
    <source>
        <strain evidence="10">Rhizoctonia solani AG1-IB 7/3/14</strain>
    </source>
</reference>
<dbReference type="InterPro" id="IPR036396">
    <property type="entry name" value="Cyt_P450_sf"/>
</dbReference>
<dbReference type="Pfam" id="PF00067">
    <property type="entry name" value="p450"/>
    <property type="match status" value="1"/>
</dbReference>
<dbReference type="PANTHER" id="PTHR24305">
    <property type="entry name" value="CYTOCHROME P450"/>
    <property type="match status" value="1"/>
</dbReference>
<dbReference type="PANTHER" id="PTHR24305:SF166">
    <property type="entry name" value="CYTOCHROME P450 12A4, MITOCHONDRIAL-RELATED"/>
    <property type="match status" value="1"/>
</dbReference>
<dbReference type="InterPro" id="IPR002403">
    <property type="entry name" value="Cyt_P450_E_grp-IV"/>
</dbReference>
<keyword evidence="6" id="KW-0560">Oxidoreductase</keyword>
<dbReference type="SUPFAM" id="SSF48264">
    <property type="entry name" value="Cytochrome P450"/>
    <property type="match status" value="1"/>
</dbReference>
<evidence type="ECO:0000256" key="8">
    <source>
        <dbReference type="ARBA" id="ARBA00023033"/>
    </source>
</evidence>
<protein>
    <recommendedName>
        <fullName evidence="12">Cytochrome P450</fullName>
    </recommendedName>
</protein>
<dbReference type="GO" id="GO:0020037">
    <property type="term" value="F:heme binding"/>
    <property type="evidence" value="ECO:0007669"/>
    <property type="project" value="InterPro"/>
</dbReference>
<dbReference type="PRINTS" id="PR00385">
    <property type="entry name" value="P450"/>
</dbReference>
<feature type="binding site" description="axial binding residue" evidence="9">
    <location>
        <position position="424"/>
    </location>
    <ligand>
        <name>heme</name>
        <dbReference type="ChEBI" id="CHEBI:30413"/>
    </ligand>
    <ligandPart>
        <name>Fe</name>
        <dbReference type="ChEBI" id="CHEBI:18248"/>
    </ligandPart>
</feature>
<evidence type="ECO:0000256" key="9">
    <source>
        <dbReference type="PIRSR" id="PIRSR602403-1"/>
    </source>
</evidence>
<evidence type="ECO:0000256" key="2">
    <source>
        <dbReference type="ARBA" id="ARBA00005179"/>
    </source>
</evidence>
<evidence type="ECO:0000313" key="11">
    <source>
        <dbReference type="Proteomes" id="UP000059188"/>
    </source>
</evidence>
<comment type="similarity">
    <text evidence="3">Belongs to the cytochrome P450 family.</text>
</comment>